<dbReference type="Proteomes" id="UP001287356">
    <property type="component" value="Unassembled WGS sequence"/>
</dbReference>
<name>A0AAE0TUP4_9PEZI</name>
<organism evidence="2 3">
    <name type="scientific">Lasiosphaeria ovina</name>
    <dbReference type="NCBI Taxonomy" id="92902"/>
    <lineage>
        <taxon>Eukaryota</taxon>
        <taxon>Fungi</taxon>
        <taxon>Dikarya</taxon>
        <taxon>Ascomycota</taxon>
        <taxon>Pezizomycotina</taxon>
        <taxon>Sordariomycetes</taxon>
        <taxon>Sordariomycetidae</taxon>
        <taxon>Sordariales</taxon>
        <taxon>Lasiosphaeriaceae</taxon>
        <taxon>Lasiosphaeria</taxon>
    </lineage>
</organism>
<dbReference type="EMBL" id="JAULSN010000002">
    <property type="protein sequence ID" value="KAK3380526.1"/>
    <property type="molecule type" value="Genomic_DNA"/>
</dbReference>
<keyword evidence="3" id="KW-1185">Reference proteome</keyword>
<evidence type="ECO:0000313" key="2">
    <source>
        <dbReference type="EMBL" id="KAK3380526.1"/>
    </source>
</evidence>
<dbReference type="InterPro" id="IPR010730">
    <property type="entry name" value="HET"/>
</dbReference>
<evidence type="ECO:0000313" key="3">
    <source>
        <dbReference type="Proteomes" id="UP001287356"/>
    </source>
</evidence>
<protein>
    <recommendedName>
        <fullName evidence="1">Heterokaryon incompatibility domain-containing protein</fullName>
    </recommendedName>
</protein>
<comment type="caution">
    <text evidence="2">The sequence shown here is derived from an EMBL/GenBank/DDBJ whole genome shotgun (WGS) entry which is preliminary data.</text>
</comment>
<sequence length="229" mass="25300">MPTADPPAPDLCANCRNINFDAVLGTSLWGAMDRWDKTCPLCRFFRDMAGLETSSAFLKRLFPHRISAGDGSRESAFLQVRPDGWEDGALPVVTYVADGDDLDGFDSGWLVRGAEEHGEACDRRSEQVAGLMVIDCVGRSVVRLPETAEYATLSYVWGKAKPTAERDEMDMNPRTGLPARLRAVVSDAIKVALSSGLAYLWVDRYCIPQSEHEAAEKQRQIQLEITKST</sequence>
<feature type="domain" description="Heterokaryon incompatibility" evidence="1">
    <location>
        <begin position="150"/>
        <end position="222"/>
    </location>
</feature>
<proteinExistence type="predicted"/>
<dbReference type="PANTHER" id="PTHR33112">
    <property type="entry name" value="DOMAIN PROTEIN, PUTATIVE-RELATED"/>
    <property type="match status" value="1"/>
</dbReference>
<reference evidence="2" key="2">
    <citation type="submission" date="2023-06" db="EMBL/GenBank/DDBJ databases">
        <authorList>
            <consortium name="Lawrence Berkeley National Laboratory"/>
            <person name="Haridas S."/>
            <person name="Hensen N."/>
            <person name="Bonometti L."/>
            <person name="Westerberg I."/>
            <person name="Brannstrom I.O."/>
            <person name="Guillou S."/>
            <person name="Cros-Aarteil S."/>
            <person name="Calhoun S."/>
            <person name="Kuo A."/>
            <person name="Mondo S."/>
            <person name="Pangilinan J."/>
            <person name="Riley R."/>
            <person name="Labutti K."/>
            <person name="Andreopoulos B."/>
            <person name="Lipzen A."/>
            <person name="Chen C."/>
            <person name="Yanf M."/>
            <person name="Daum C."/>
            <person name="Ng V."/>
            <person name="Clum A."/>
            <person name="Steindorff A."/>
            <person name="Ohm R."/>
            <person name="Martin F."/>
            <person name="Silar P."/>
            <person name="Natvig D."/>
            <person name="Lalanne C."/>
            <person name="Gautier V."/>
            <person name="Ament-Velasquez S.L."/>
            <person name="Kruys A."/>
            <person name="Hutchinson M.I."/>
            <person name="Powell A.J."/>
            <person name="Barry K."/>
            <person name="Miller A.N."/>
            <person name="Grigoriev I.V."/>
            <person name="Debuchy R."/>
            <person name="Gladieux P."/>
            <person name="Thoren M.H."/>
            <person name="Johannesson H."/>
        </authorList>
    </citation>
    <scope>NUCLEOTIDE SEQUENCE</scope>
    <source>
        <strain evidence="2">CBS 958.72</strain>
    </source>
</reference>
<dbReference type="Pfam" id="PF06985">
    <property type="entry name" value="HET"/>
    <property type="match status" value="1"/>
</dbReference>
<dbReference type="PANTHER" id="PTHR33112:SF1">
    <property type="entry name" value="HETEROKARYON INCOMPATIBILITY DOMAIN-CONTAINING PROTEIN"/>
    <property type="match status" value="1"/>
</dbReference>
<dbReference type="AlphaFoldDB" id="A0AAE0TUP4"/>
<reference evidence="2" key="1">
    <citation type="journal article" date="2023" name="Mol. Phylogenet. Evol.">
        <title>Genome-scale phylogeny and comparative genomics of the fungal order Sordariales.</title>
        <authorList>
            <person name="Hensen N."/>
            <person name="Bonometti L."/>
            <person name="Westerberg I."/>
            <person name="Brannstrom I.O."/>
            <person name="Guillou S."/>
            <person name="Cros-Aarteil S."/>
            <person name="Calhoun S."/>
            <person name="Haridas S."/>
            <person name="Kuo A."/>
            <person name="Mondo S."/>
            <person name="Pangilinan J."/>
            <person name="Riley R."/>
            <person name="LaButti K."/>
            <person name="Andreopoulos B."/>
            <person name="Lipzen A."/>
            <person name="Chen C."/>
            <person name="Yan M."/>
            <person name="Daum C."/>
            <person name="Ng V."/>
            <person name="Clum A."/>
            <person name="Steindorff A."/>
            <person name="Ohm R.A."/>
            <person name="Martin F."/>
            <person name="Silar P."/>
            <person name="Natvig D.O."/>
            <person name="Lalanne C."/>
            <person name="Gautier V."/>
            <person name="Ament-Velasquez S.L."/>
            <person name="Kruys A."/>
            <person name="Hutchinson M.I."/>
            <person name="Powell A.J."/>
            <person name="Barry K."/>
            <person name="Miller A.N."/>
            <person name="Grigoriev I.V."/>
            <person name="Debuchy R."/>
            <person name="Gladieux P."/>
            <person name="Hiltunen Thoren M."/>
            <person name="Johannesson H."/>
        </authorList>
    </citation>
    <scope>NUCLEOTIDE SEQUENCE</scope>
    <source>
        <strain evidence="2">CBS 958.72</strain>
    </source>
</reference>
<gene>
    <name evidence="2" type="ORF">B0T24DRAFT_717900</name>
</gene>
<accession>A0AAE0TUP4</accession>
<evidence type="ECO:0000259" key="1">
    <source>
        <dbReference type="Pfam" id="PF06985"/>
    </source>
</evidence>